<accession>A0ABR2UWA1</accession>
<dbReference type="Proteomes" id="UP001408356">
    <property type="component" value="Unassembled WGS sequence"/>
</dbReference>
<protein>
    <recommendedName>
        <fullName evidence="3">Hemerythrin</fullName>
    </recommendedName>
</protein>
<evidence type="ECO:0008006" key="3">
    <source>
        <dbReference type="Google" id="ProtNLM"/>
    </source>
</evidence>
<keyword evidence="2" id="KW-1185">Reference proteome</keyword>
<dbReference type="InterPro" id="IPR053206">
    <property type="entry name" value="Dimeric_xanthone_biosynth"/>
</dbReference>
<reference evidence="1 2" key="1">
    <citation type="journal article" date="2024" name="J. Plant Pathol.">
        <title>Sequence and assembly of the genome of Seiridium unicorne, isolate CBS 538.82, causal agent of cypress canker disease.</title>
        <authorList>
            <person name="Scali E."/>
            <person name="Rocca G.D."/>
            <person name="Danti R."/>
            <person name="Garbelotto M."/>
            <person name="Barberini S."/>
            <person name="Baroncelli R."/>
            <person name="Emiliani G."/>
        </authorList>
    </citation>
    <scope>NUCLEOTIDE SEQUENCE [LARGE SCALE GENOMIC DNA]</scope>
    <source>
        <strain evidence="1 2">BM-138-508</strain>
    </source>
</reference>
<evidence type="ECO:0000313" key="1">
    <source>
        <dbReference type="EMBL" id="KAK9418892.1"/>
    </source>
</evidence>
<proteinExistence type="predicted"/>
<sequence length="171" mass="18932">MALAHNVLVRGLNSIHGQARYVKPEDQKDFLGYAKNFVNVLTTHHDCEEESLFVAIEKMSGEADGAEAYDGDRVVKIIDGFGGPLFQHLINEIQCLVELRRFGPERMKGLADALKAEGQAHLKKNGFLGGVVFAFLGHDATWENGIWADSPPAPPGLEPLVMKELYYWHSA</sequence>
<dbReference type="PANTHER" id="PTHR38048">
    <property type="entry name" value="EXPRESSED PROTEIN"/>
    <property type="match status" value="1"/>
</dbReference>
<gene>
    <name evidence="1" type="ORF">SUNI508_07664</name>
</gene>
<organism evidence="1 2">
    <name type="scientific">Seiridium unicorne</name>
    <dbReference type="NCBI Taxonomy" id="138068"/>
    <lineage>
        <taxon>Eukaryota</taxon>
        <taxon>Fungi</taxon>
        <taxon>Dikarya</taxon>
        <taxon>Ascomycota</taxon>
        <taxon>Pezizomycotina</taxon>
        <taxon>Sordariomycetes</taxon>
        <taxon>Xylariomycetidae</taxon>
        <taxon>Amphisphaeriales</taxon>
        <taxon>Sporocadaceae</taxon>
        <taxon>Seiridium</taxon>
    </lineage>
</organism>
<comment type="caution">
    <text evidence="1">The sequence shown here is derived from an EMBL/GenBank/DDBJ whole genome shotgun (WGS) entry which is preliminary data.</text>
</comment>
<evidence type="ECO:0000313" key="2">
    <source>
        <dbReference type="Proteomes" id="UP001408356"/>
    </source>
</evidence>
<name>A0ABR2UWA1_9PEZI</name>
<dbReference type="PANTHER" id="PTHR38048:SF2">
    <property type="entry name" value="HEMERYTHRIN-LIKE DOMAIN-CONTAINING PROTEIN"/>
    <property type="match status" value="1"/>
</dbReference>
<dbReference type="EMBL" id="JARVKF010000342">
    <property type="protein sequence ID" value="KAK9418892.1"/>
    <property type="molecule type" value="Genomic_DNA"/>
</dbReference>